<evidence type="ECO:0000313" key="1">
    <source>
        <dbReference type="EMBL" id="CCH68117.1"/>
    </source>
</evidence>
<reference evidence="1 2" key="1">
    <citation type="submission" date="2012-05" db="EMBL/GenBank/DDBJ databases">
        <authorList>
            <person name="Hilton J."/>
        </authorList>
    </citation>
    <scope>NUCLEOTIDE SEQUENCE [LARGE SCALE GENOMIC DNA]</scope>
    <source>
        <strain evidence="1 2">HH01</strain>
    </source>
</reference>
<proteinExistence type="predicted"/>
<sequence length="42" mass="4561">MDCCSVRKPLRMFEMAFSIVKEAGDKCLFPADSDSDSTGSGK</sequence>
<dbReference type="EMBL" id="CAIY01000080">
    <property type="protein sequence ID" value="CCH68117.1"/>
    <property type="molecule type" value="Genomic_DNA"/>
</dbReference>
<organism evidence="1 2">
    <name type="scientific">Richelia intracellularis HH01</name>
    <dbReference type="NCBI Taxonomy" id="1165094"/>
    <lineage>
        <taxon>Bacteria</taxon>
        <taxon>Bacillati</taxon>
        <taxon>Cyanobacteriota</taxon>
        <taxon>Cyanophyceae</taxon>
        <taxon>Nostocales</taxon>
        <taxon>Nostocaceae</taxon>
        <taxon>Richelia</taxon>
    </lineage>
</organism>
<protein>
    <submittedName>
        <fullName evidence="1">Uncharacterized protein</fullName>
    </submittedName>
</protein>
<gene>
    <name evidence="1" type="ORF">RINTHH_19620</name>
</gene>
<reference evidence="2" key="2">
    <citation type="submission" date="2016-01" db="EMBL/GenBank/DDBJ databases">
        <title>Diatom-associated endosymboitic cyanobacterium lacks core nitrogen metabolism enzymes.</title>
        <authorList>
            <person name="Hilton J.A."/>
            <person name="Foster R.A."/>
            <person name="Tripp H.J."/>
            <person name="Carter B.J."/>
            <person name="Zehr J.P."/>
            <person name="Villareal T.A."/>
        </authorList>
    </citation>
    <scope>NUCLEOTIDE SEQUENCE [LARGE SCALE GENOMIC DNA]</scope>
    <source>
        <strain evidence="2">HH01</strain>
    </source>
</reference>
<dbReference type="Proteomes" id="UP000053051">
    <property type="component" value="Unassembled WGS sequence"/>
</dbReference>
<name>M1X055_9NOST</name>
<comment type="caution">
    <text evidence="1">The sequence shown here is derived from an EMBL/GenBank/DDBJ whole genome shotgun (WGS) entry which is preliminary data.</text>
</comment>
<accession>M1X055</accession>
<dbReference type="AlphaFoldDB" id="M1X055"/>
<evidence type="ECO:0000313" key="2">
    <source>
        <dbReference type="Proteomes" id="UP000053051"/>
    </source>
</evidence>
<keyword evidence="2" id="KW-1185">Reference proteome</keyword>